<dbReference type="EMBL" id="LAZR01002101">
    <property type="protein sequence ID" value="KKN34481.1"/>
    <property type="molecule type" value="Genomic_DNA"/>
</dbReference>
<comment type="caution">
    <text evidence="3">The sequence shown here is derived from an EMBL/GenBank/DDBJ whole genome shotgun (WGS) entry which is preliminary data.</text>
</comment>
<keyword evidence="2" id="KW-0378">Hydrolase</keyword>
<dbReference type="PANTHER" id="PTHR31793">
    <property type="entry name" value="4-HYDROXYBENZOYL-COA THIOESTERASE FAMILY MEMBER"/>
    <property type="match status" value="1"/>
</dbReference>
<dbReference type="Pfam" id="PF13279">
    <property type="entry name" value="4HBT_2"/>
    <property type="match status" value="1"/>
</dbReference>
<sequence>MYTKFDSEIIVRPSEIDINRHVHQSVYFDYVLFARWDQMKRCYKMSMEEFFKRGYSWATKSAYFEFNKPIFLGDKIIVRTWVEGAKQKSVKVCFQILKKETEKIAAEGYFVYVLINAKTGKPENIPEDIIKIYSV</sequence>
<evidence type="ECO:0000256" key="2">
    <source>
        <dbReference type="ARBA" id="ARBA00022801"/>
    </source>
</evidence>
<accession>A0A0F9SBV4</accession>
<proteinExistence type="inferred from homology"/>
<dbReference type="SUPFAM" id="SSF54637">
    <property type="entry name" value="Thioesterase/thiol ester dehydrase-isomerase"/>
    <property type="match status" value="1"/>
</dbReference>
<dbReference type="CDD" id="cd00586">
    <property type="entry name" value="4HBT"/>
    <property type="match status" value="1"/>
</dbReference>
<dbReference type="AlphaFoldDB" id="A0A0F9SBV4"/>
<evidence type="ECO:0000313" key="3">
    <source>
        <dbReference type="EMBL" id="KKN34481.1"/>
    </source>
</evidence>
<evidence type="ECO:0008006" key="4">
    <source>
        <dbReference type="Google" id="ProtNLM"/>
    </source>
</evidence>
<dbReference type="GO" id="GO:0047617">
    <property type="term" value="F:fatty acyl-CoA hydrolase activity"/>
    <property type="evidence" value="ECO:0007669"/>
    <property type="project" value="TreeGrafter"/>
</dbReference>
<dbReference type="PANTHER" id="PTHR31793:SF27">
    <property type="entry name" value="NOVEL THIOESTERASE SUPERFAMILY DOMAIN AND SAPOSIN A-TYPE DOMAIN CONTAINING PROTEIN (0610012H03RIK)"/>
    <property type="match status" value="1"/>
</dbReference>
<name>A0A0F9SBV4_9ZZZZ</name>
<comment type="similarity">
    <text evidence="1">Belongs to the 4-hydroxybenzoyl-CoA thioesterase family.</text>
</comment>
<protein>
    <recommendedName>
        <fullName evidence="4">Thioesterase domain-containing protein</fullName>
    </recommendedName>
</protein>
<dbReference type="Gene3D" id="3.10.129.10">
    <property type="entry name" value="Hotdog Thioesterase"/>
    <property type="match status" value="1"/>
</dbReference>
<dbReference type="InterPro" id="IPR050563">
    <property type="entry name" value="4-hydroxybenzoyl-CoA_TE"/>
</dbReference>
<reference evidence="3" key="1">
    <citation type="journal article" date="2015" name="Nature">
        <title>Complex archaea that bridge the gap between prokaryotes and eukaryotes.</title>
        <authorList>
            <person name="Spang A."/>
            <person name="Saw J.H."/>
            <person name="Jorgensen S.L."/>
            <person name="Zaremba-Niedzwiedzka K."/>
            <person name="Martijn J."/>
            <person name="Lind A.E."/>
            <person name="van Eijk R."/>
            <person name="Schleper C."/>
            <person name="Guy L."/>
            <person name="Ettema T.J."/>
        </authorList>
    </citation>
    <scope>NUCLEOTIDE SEQUENCE</scope>
</reference>
<gene>
    <name evidence="3" type="ORF">LCGC14_0793150</name>
</gene>
<dbReference type="InterPro" id="IPR029069">
    <property type="entry name" value="HotDog_dom_sf"/>
</dbReference>
<evidence type="ECO:0000256" key="1">
    <source>
        <dbReference type="ARBA" id="ARBA00005953"/>
    </source>
</evidence>
<organism evidence="3">
    <name type="scientific">marine sediment metagenome</name>
    <dbReference type="NCBI Taxonomy" id="412755"/>
    <lineage>
        <taxon>unclassified sequences</taxon>
        <taxon>metagenomes</taxon>
        <taxon>ecological metagenomes</taxon>
    </lineage>
</organism>